<evidence type="ECO:0000313" key="1">
    <source>
        <dbReference type="EMBL" id="SIS49927.1"/>
    </source>
</evidence>
<accession>A0A1N7JKU2</accession>
<dbReference type="STRING" id="529505.SAMN05421761_101106"/>
<name>A0A1N7JKU2_9BACT</name>
<organism evidence="1 2">
    <name type="scientific">Belliella pelovolcani</name>
    <dbReference type="NCBI Taxonomy" id="529505"/>
    <lineage>
        <taxon>Bacteria</taxon>
        <taxon>Pseudomonadati</taxon>
        <taxon>Bacteroidota</taxon>
        <taxon>Cytophagia</taxon>
        <taxon>Cytophagales</taxon>
        <taxon>Cyclobacteriaceae</taxon>
        <taxon>Belliella</taxon>
    </lineage>
</organism>
<evidence type="ECO:0000313" key="2">
    <source>
        <dbReference type="Proteomes" id="UP000186026"/>
    </source>
</evidence>
<protein>
    <submittedName>
        <fullName evidence="1">Uncharacterized protein</fullName>
    </submittedName>
</protein>
<proteinExistence type="predicted"/>
<reference evidence="2" key="1">
    <citation type="submission" date="2017-01" db="EMBL/GenBank/DDBJ databases">
        <authorList>
            <person name="Varghese N."/>
            <person name="Submissions S."/>
        </authorList>
    </citation>
    <scope>NUCLEOTIDE SEQUENCE [LARGE SCALE GENOMIC DNA]</scope>
    <source>
        <strain evidence="2">DSM 46698</strain>
    </source>
</reference>
<dbReference type="OrthoDB" id="1421933at2"/>
<dbReference type="RefSeq" id="WP_076497515.1">
    <property type="nucleotide sequence ID" value="NZ_FTOP01000001.1"/>
</dbReference>
<keyword evidence="2" id="KW-1185">Reference proteome</keyword>
<gene>
    <name evidence="1" type="ORF">SAMN05421761_101106</name>
</gene>
<sequence length="249" mass="27824">MGTSKSFSDGSVKKSKMIPNWGTLSSSLTSNCDSSVIPVQKLQNIMRHFVSALGGASTGGRGGSKAGGRSSVRTARKIGGVFSKFISSGNNIRETLESTGLIDIDNKSVDDVINHLIQYCSSNATSIDDDAAKEATRLLLEELMGEAESINDLQTLLEQTFTTSNLEDIIIRYFGYYINTLLSRWFYDNLIKSKKENDVNNLFNEIRNYVFEQVNDENKNYPLQNLDWSSEEADRLIKNIQQNVFNVFE</sequence>
<dbReference type="AlphaFoldDB" id="A0A1N7JKU2"/>
<dbReference type="EMBL" id="FTOP01000001">
    <property type="protein sequence ID" value="SIS49927.1"/>
    <property type="molecule type" value="Genomic_DNA"/>
</dbReference>
<dbReference type="Proteomes" id="UP000186026">
    <property type="component" value="Unassembled WGS sequence"/>
</dbReference>